<dbReference type="InterPro" id="IPR044861">
    <property type="entry name" value="IPNS-like_FE2OG_OXY"/>
</dbReference>
<dbReference type="GO" id="GO:0008475">
    <property type="term" value="F:procollagen-lysine 5-dioxygenase activity"/>
    <property type="evidence" value="ECO:0007669"/>
    <property type="project" value="TreeGrafter"/>
</dbReference>
<comment type="caution">
    <text evidence="11">The sequence shown here is derived from an EMBL/GenBank/DDBJ whole genome shotgun (WGS) entry which is preliminary data.</text>
</comment>
<accession>A0A4S2JUS0</accession>
<dbReference type="PANTHER" id="PTHR10730">
    <property type="entry name" value="PROCOLLAGEN-LYSINE,2-OXOGLUTARATE 5-DIOXYGENASE/GLYCOSYLTRANSFERASE 25 FAMILY MEMBER"/>
    <property type="match status" value="1"/>
</dbReference>
<dbReference type="InterPro" id="IPR050757">
    <property type="entry name" value="Collagen_mod_GT25"/>
</dbReference>
<dbReference type="SMART" id="SM00702">
    <property type="entry name" value="P4Hc"/>
    <property type="match status" value="1"/>
</dbReference>
<dbReference type="Pfam" id="PF25342">
    <property type="entry name" value="GT_PLOD"/>
    <property type="match status" value="1"/>
</dbReference>
<evidence type="ECO:0000259" key="10">
    <source>
        <dbReference type="PROSITE" id="PS51471"/>
    </source>
</evidence>
<dbReference type="EMBL" id="QBLH01003278">
    <property type="protein sequence ID" value="TGZ40362.1"/>
    <property type="molecule type" value="Genomic_DNA"/>
</dbReference>
<keyword evidence="3 9" id="KW-0732">Signal</keyword>
<evidence type="ECO:0000256" key="2">
    <source>
        <dbReference type="ARBA" id="ARBA00022723"/>
    </source>
</evidence>
<evidence type="ECO:0000256" key="7">
    <source>
        <dbReference type="ARBA" id="ARBA00023180"/>
    </source>
</evidence>
<keyword evidence="7" id="KW-0325">Glycoprotein</keyword>
<dbReference type="InterPro" id="IPR057589">
    <property type="entry name" value="GT_PLOD"/>
</dbReference>
<dbReference type="GO" id="GO:0031418">
    <property type="term" value="F:L-ascorbic acid binding"/>
    <property type="evidence" value="ECO:0007669"/>
    <property type="project" value="InterPro"/>
</dbReference>
<dbReference type="GO" id="GO:0005783">
    <property type="term" value="C:endoplasmic reticulum"/>
    <property type="evidence" value="ECO:0007669"/>
    <property type="project" value="TreeGrafter"/>
</dbReference>
<dbReference type="Pfam" id="PF03171">
    <property type="entry name" value="2OG-FeII_Oxy"/>
    <property type="match status" value="1"/>
</dbReference>
<comment type="cofactor">
    <cofactor evidence="1">
        <name>L-ascorbate</name>
        <dbReference type="ChEBI" id="CHEBI:38290"/>
    </cofactor>
</comment>
<evidence type="ECO:0000256" key="1">
    <source>
        <dbReference type="ARBA" id="ARBA00001961"/>
    </source>
</evidence>
<keyword evidence="5" id="KW-0560">Oxidoreductase</keyword>
<protein>
    <submittedName>
        <fullName evidence="11">Procollagen-lysine,2-oxoglutarate 5-dioxygenase</fullName>
    </submittedName>
</protein>
<name>A0A4S2JUS0_9HYME</name>
<evidence type="ECO:0000256" key="9">
    <source>
        <dbReference type="SAM" id="SignalP"/>
    </source>
</evidence>
<evidence type="ECO:0000256" key="3">
    <source>
        <dbReference type="ARBA" id="ARBA00022729"/>
    </source>
</evidence>
<dbReference type="STRING" id="300112.A0A4S2JUS0"/>
<dbReference type="GO" id="GO:0005506">
    <property type="term" value="F:iron ion binding"/>
    <property type="evidence" value="ECO:0007669"/>
    <property type="project" value="InterPro"/>
</dbReference>
<dbReference type="InterPro" id="IPR005123">
    <property type="entry name" value="Oxoglu/Fe-dep_dioxygenase_dom"/>
</dbReference>
<evidence type="ECO:0000256" key="4">
    <source>
        <dbReference type="ARBA" id="ARBA00022964"/>
    </source>
</evidence>
<keyword evidence="6" id="KW-0408">Iron</keyword>
<organism evidence="11 12">
    <name type="scientific">Temnothorax longispinosus</name>
    <dbReference type="NCBI Taxonomy" id="300112"/>
    <lineage>
        <taxon>Eukaryota</taxon>
        <taxon>Metazoa</taxon>
        <taxon>Ecdysozoa</taxon>
        <taxon>Arthropoda</taxon>
        <taxon>Hexapoda</taxon>
        <taxon>Insecta</taxon>
        <taxon>Pterygota</taxon>
        <taxon>Neoptera</taxon>
        <taxon>Endopterygota</taxon>
        <taxon>Hymenoptera</taxon>
        <taxon>Apocrita</taxon>
        <taxon>Aculeata</taxon>
        <taxon>Formicoidea</taxon>
        <taxon>Formicidae</taxon>
        <taxon>Myrmicinae</taxon>
        <taxon>Temnothorax</taxon>
    </lineage>
</organism>
<proteinExistence type="predicted"/>
<sequence>MNDMRIRSVSERLTLSIVLLLYGDQLAAGNEGVCKTKLSHDVYVPSNNLSCQEDASDNKSFVIERYRPAKKSCASDFDTTERRSEMFGGKGTTIGCWLVWCCIFLTYHVVSEAPAAGVNDVLVFTVASNETDGFRRYLRSAEVYGFSDKLNILGLGETWKGGNVVKYSGGGYKINLFKKALKDYQNDEKKIVLFTDSYDVIFLGGLPAIVERFLDTGARVLFSAEGYCWPDKSLAADYPPVSRGKRYLNSGGFIGYASDLYKILDTAPIKDEDDDQLFYTTVYLQDELRLRHKIKLDHKSEIFQNLHGAVADVELRFKGEEAYLQNIVYNTVPLVLHGNGFSKLVLNSLGNYLAHAWTANEGCLECWNRTIELDKTKPATHPVILIAVFIERPTPFLEEFFRAIYRQSYPKSRLHLFVYNNVPYHEDVVDDFFEKIGQEYLSAKRILPSDGVSEVDARKLAMDHCLLKECSGYMSVDAVAHLDNEHTLKLLVEQQRGIIAPLLIRPYKAWSNFWGAITDDGFYARSFDYMEIIKNERSMFNGQSRLPLPSPYKTLKRRPPENKATAVHPVMGQNKGSPVSADGRARCNAFSDALLRRAIRRITLMSGFRGLWNVPFVSNCYLINATIIANKATRPSYEDGDLDTEMAFAQGNRQRGLFMYVSNRLEFGHLVDPDTYDIRLTYPDMYQIMDNKLDWEKRYIHPNYSENFNPDNKPIQPCPDVYWFPIVNVRFTKELVGIVETFGQWSDGTNQDPRLSGGYENVPTRDIHMNQVQYEEQWLYFLKEYVRPLQELVFTGYYHDDPRLDSGYEAVPTRDIHMTQVGLQDAWLKFLKDYVSPLQQHVFTGYDDYPPRSLMNFVVRYRPDEQPSLRPHHDSSTYTINIALNQAGVDYEGGGCRFIRYNCSVTDTKPGWMLLHPGRLTHYHEGLRVIAGTRYIMISFVDP</sequence>
<dbReference type="Gene3D" id="2.60.120.620">
    <property type="entry name" value="q2cbj1_9rhob like domain"/>
    <property type="match status" value="1"/>
</dbReference>
<dbReference type="AlphaFoldDB" id="A0A4S2JUS0"/>
<feature type="chain" id="PRO_5020334843" evidence="9">
    <location>
        <begin position="30"/>
        <end position="943"/>
    </location>
</feature>
<dbReference type="InterPro" id="IPR006620">
    <property type="entry name" value="Pro_4_hyd_alph"/>
</dbReference>
<dbReference type="PANTHER" id="PTHR10730:SF45">
    <property type="entry name" value="PROCOLLAGEN-LYSINE,2-OXOGLUTARATE 5-DIOXYGENASE"/>
    <property type="match status" value="1"/>
</dbReference>
<dbReference type="Proteomes" id="UP000310200">
    <property type="component" value="Unassembled WGS sequence"/>
</dbReference>
<keyword evidence="12" id="KW-1185">Reference proteome</keyword>
<dbReference type="PROSITE" id="PS51471">
    <property type="entry name" value="FE2OG_OXY"/>
    <property type="match status" value="1"/>
</dbReference>
<keyword evidence="4 11" id="KW-0223">Dioxygenase</keyword>
<evidence type="ECO:0000313" key="11">
    <source>
        <dbReference type="EMBL" id="TGZ40362.1"/>
    </source>
</evidence>
<evidence type="ECO:0000256" key="6">
    <source>
        <dbReference type="ARBA" id="ARBA00023004"/>
    </source>
</evidence>
<feature type="region of interest" description="Disordered" evidence="8">
    <location>
        <begin position="550"/>
        <end position="580"/>
    </location>
</feature>
<evidence type="ECO:0000256" key="5">
    <source>
        <dbReference type="ARBA" id="ARBA00023002"/>
    </source>
</evidence>
<gene>
    <name evidence="11" type="ORF">DBV15_07524</name>
</gene>
<feature type="signal peptide" evidence="9">
    <location>
        <begin position="1"/>
        <end position="29"/>
    </location>
</feature>
<reference evidence="11 12" key="1">
    <citation type="journal article" date="2019" name="Philos. Trans. R. Soc. Lond., B, Biol. Sci.">
        <title>Ant behaviour and brain gene expression of defending hosts depend on the ecological success of the intruding social parasite.</title>
        <authorList>
            <person name="Kaur R."/>
            <person name="Stoldt M."/>
            <person name="Jongepier E."/>
            <person name="Feldmeyer B."/>
            <person name="Menzel F."/>
            <person name="Bornberg-Bauer E."/>
            <person name="Foitzik S."/>
        </authorList>
    </citation>
    <scope>NUCLEOTIDE SEQUENCE [LARGE SCALE GENOMIC DNA]</scope>
    <source>
        <tissue evidence="11">Whole body</tissue>
    </source>
</reference>
<evidence type="ECO:0000256" key="8">
    <source>
        <dbReference type="SAM" id="MobiDB-lite"/>
    </source>
</evidence>
<feature type="domain" description="Fe2OG dioxygenase" evidence="10">
    <location>
        <begin position="850"/>
        <end position="943"/>
    </location>
</feature>
<evidence type="ECO:0000313" key="12">
    <source>
        <dbReference type="Proteomes" id="UP000310200"/>
    </source>
</evidence>
<keyword evidence="2" id="KW-0479">Metal-binding</keyword>